<feature type="transmembrane region" description="Helical" evidence="7">
    <location>
        <begin position="802"/>
        <end position="821"/>
    </location>
</feature>
<dbReference type="Pfam" id="PF13520">
    <property type="entry name" value="AA_permease_2"/>
    <property type="match status" value="2"/>
</dbReference>
<dbReference type="InterPro" id="IPR002293">
    <property type="entry name" value="AA/rel_permease1"/>
</dbReference>
<feature type="transmembrane region" description="Helical" evidence="7">
    <location>
        <begin position="129"/>
        <end position="157"/>
    </location>
</feature>
<feature type="region of interest" description="Disordered" evidence="6">
    <location>
        <begin position="1"/>
        <end position="23"/>
    </location>
</feature>
<dbReference type="AlphaFoldDB" id="A0A1D2JQG1"/>
<dbReference type="GO" id="GO:0016020">
    <property type="term" value="C:membrane"/>
    <property type="evidence" value="ECO:0007669"/>
    <property type="project" value="UniProtKB-SubCell"/>
</dbReference>
<feature type="transmembrane region" description="Helical" evidence="7">
    <location>
        <begin position="378"/>
        <end position="400"/>
    </location>
</feature>
<comment type="subcellular location">
    <subcellularLocation>
        <location evidence="1">Membrane</location>
        <topology evidence="1">Multi-pass membrane protein</topology>
    </subcellularLocation>
</comment>
<keyword evidence="3 7" id="KW-0812">Transmembrane</keyword>
<dbReference type="VEuPathDB" id="FungiDB:PABG_04321"/>
<evidence type="ECO:0000256" key="3">
    <source>
        <dbReference type="ARBA" id="ARBA00022692"/>
    </source>
</evidence>
<feature type="transmembrane region" description="Helical" evidence="7">
    <location>
        <begin position="44"/>
        <end position="63"/>
    </location>
</feature>
<feature type="transmembrane region" description="Helical" evidence="7">
    <location>
        <begin position="729"/>
        <end position="753"/>
    </location>
</feature>
<dbReference type="VEuPathDB" id="FungiDB:PADG_04705"/>
<feature type="transmembrane region" description="Helical" evidence="7">
    <location>
        <begin position="598"/>
        <end position="622"/>
    </location>
</feature>
<evidence type="ECO:0000256" key="2">
    <source>
        <dbReference type="ARBA" id="ARBA00022448"/>
    </source>
</evidence>
<evidence type="ECO:0000256" key="5">
    <source>
        <dbReference type="ARBA" id="ARBA00023136"/>
    </source>
</evidence>
<accession>A0A1D2JQG1</accession>
<gene>
    <name evidence="8" type="ORF">ACO22_00147</name>
</gene>
<dbReference type="PANTHER" id="PTHR45649">
    <property type="entry name" value="AMINO-ACID PERMEASE BAT1"/>
    <property type="match status" value="1"/>
</dbReference>
<feature type="transmembrane region" description="Helical" evidence="7">
    <location>
        <begin position="275"/>
        <end position="299"/>
    </location>
</feature>
<protein>
    <recommendedName>
        <fullName evidence="10">Choline transporter</fullName>
    </recommendedName>
</protein>
<proteinExistence type="predicted"/>
<comment type="caution">
    <text evidence="8">The sequence shown here is derived from an EMBL/GenBank/DDBJ whole genome shotgun (WGS) entry which is preliminary data.</text>
</comment>
<evidence type="ECO:0000313" key="8">
    <source>
        <dbReference type="EMBL" id="ODH45422.1"/>
    </source>
</evidence>
<feature type="transmembrane region" description="Helical" evidence="7">
    <location>
        <begin position="406"/>
        <end position="430"/>
    </location>
</feature>
<dbReference type="Gene3D" id="1.20.1740.10">
    <property type="entry name" value="Amino acid/polyamine transporter I"/>
    <property type="match status" value="2"/>
</dbReference>
<evidence type="ECO:0000313" key="9">
    <source>
        <dbReference type="Proteomes" id="UP000242814"/>
    </source>
</evidence>
<dbReference type="PANTHER" id="PTHR45649:SF7">
    <property type="entry name" value="CHOLINE TRANSPORT PROTEIN"/>
    <property type="match status" value="1"/>
</dbReference>
<feature type="transmembrane region" description="Helical" evidence="7">
    <location>
        <begin position="701"/>
        <end position="723"/>
    </location>
</feature>
<sequence>MSKDIEKIETVSSPVSDPGDKSSLDEDAMKLAAMGYSQDMRRKFSLLSLLGVGFSLTNSWFGMSASLVTGIPSGGPLLVMYGIPWIAFVSSCVAITLSELASSMPNAGGQYFWANELSSRKYANFSSYLTGWFAWAGSIFTSASVALGLAAAGVGMWQLGHPGFVIESWHIVVAYQVINLWCFLFNCVGKLLPKVATTTLYLSLISFTVIIITVPSKAPTHQDAKFVFATFINNTGWKSDGIAFIVGLMNPNWVFACLDSATHMAEEVANPERSIPIAICGTVFIGFTTAWFYCMSMFFSLSDFQRLLDTPTGVPILELFHQALRSKVGAIALESLVLCTGFGCQIASHTWQSRLCWSFARDRGLPFHKYLSKIHPTLDVPLAAHTFSCFIVSALGLLYLGSTTAFNSMVTACIVLLYISYAIPITALLLRGRNNIKHGPFWLGHIGLCANIVVLLWTVFTLVMYSFPPIFPVKASTNPRLPQNPFSVIESWHIVVAYQVINLWCFLFNCVGKLLPKVATTTLYLSLISFTVIIITVPSKAPTHQDAKFVFATFINNTGWKSDGIAFIVGLMNPNWVFACLDSATHMAEEVANPERSIPIAICGTVFIGFTTAWFYCMSMFFSLSDFQRLLDTPTGVPILELFHQALRSKVGAIALESLVLCTGFGCQIASHTWQSRLCWSFARDRGLPFHKYLSKIHPTLDVPLAAHTFSCFIVSALGLLYLGSTTAFNSMVTACIVLLYISYAIPITALLLRGRNNIKHGPFWLGHIGLCANIVVLLWTVFTLVMYSFPPIFPVKASNMNYVSAVYFVVVVIILADWFLRGRKHYRGQGQRHDEAEQILNLNGRSNVVQ</sequence>
<feature type="transmembrane region" description="Helical" evidence="7">
    <location>
        <begin position="442"/>
        <end position="471"/>
    </location>
</feature>
<feature type="transmembrane region" description="Helical" evidence="7">
    <location>
        <begin position="765"/>
        <end position="790"/>
    </location>
</feature>
<feature type="transmembrane region" description="Helical" evidence="7">
    <location>
        <begin position="491"/>
        <end position="511"/>
    </location>
</feature>
<feature type="transmembrane region" description="Helical" evidence="7">
    <location>
        <begin position="75"/>
        <end position="97"/>
    </location>
</feature>
<evidence type="ECO:0000256" key="7">
    <source>
        <dbReference type="SAM" id="Phobius"/>
    </source>
</evidence>
<keyword evidence="4 7" id="KW-1133">Transmembrane helix</keyword>
<dbReference type="FunFam" id="1.20.1740.10:FF:000046">
    <property type="entry name" value="Amino-acid permease, putative"/>
    <property type="match status" value="1"/>
</dbReference>
<evidence type="ECO:0000256" key="1">
    <source>
        <dbReference type="ARBA" id="ARBA00004141"/>
    </source>
</evidence>
<feature type="transmembrane region" description="Helical" evidence="7">
    <location>
        <begin position="200"/>
        <end position="218"/>
    </location>
</feature>
<dbReference type="GO" id="GO:0015101">
    <property type="term" value="F:organic cation transmembrane transporter activity"/>
    <property type="evidence" value="ECO:0007669"/>
    <property type="project" value="UniProtKB-ARBA"/>
</dbReference>
<keyword evidence="2" id="KW-0813">Transport</keyword>
<organism evidence="8 9">
    <name type="scientific">Paracoccidioides brasiliensis</name>
    <dbReference type="NCBI Taxonomy" id="121759"/>
    <lineage>
        <taxon>Eukaryota</taxon>
        <taxon>Fungi</taxon>
        <taxon>Dikarya</taxon>
        <taxon>Ascomycota</taxon>
        <taxon>Pezizomycotina</taxon>
        <taxon>Eurotiomycetes</taxon>
        <taxon>Eurotiomycetidae</taxon>
        <taxon>Onygenales</taxon>
        <taxon>Ajellomycetaceae</taxon>
        <taxon>Paracoccidioides</taxon>
    </lineage>
</organism>
<reference evidence="8 9" key="1">
    <citation type="submission" date="2016-06" db="EMBL/GenBank/DDBJ databases">
        <authorList>
            <person name="Kjaerup R.B."/>
            <person name="Dalgaard T.S."/>
            <person name="Juul-Madsen H.R."/>
        </authorList>
    </citation>
    <scope>NUCLEOTIDE SEQUENCE [LARGE SCALE GENOMIC DNA]</scope>
    <source>
        <strain evidence="8 9">Pb300</strain>
    </source>
</reference>
<keyword evidence="5 7" id="KW-0472">Membrane</keyword>
<dbReference type="EMBL" id="LZYO01000002">
    <property type="protein sequence ID" value="ODH45422.1"/>
    <property type="molecule type" value="Genomic_DNA"/>
</dbReference>
<evidence type="ECO:0000256" key="6">
    <source>
        <dbReference type="SAM" id="MobiDB-lite"/>
    </source>
</evidence>
<dbReference type="Proteomes" id="UP000242814">
    <property type="component" value="Unassembled WGS sequence"/>
</dbReference>
<name>A0A1D2JQG1_PARBR</name>
<feature type="transmembrane region" description="Helical" evidence="7">
    <location>
        <begin position="169"/>
        <end position="188"/>
    </location>
</feature>
<evidence type="ECO:0000256" key="4">
    <source>
        <dbReference type="ARBA" id="ARBA00022989"/>
    </source>
</evidence>
<evidence type="ECO:0008006" key="10">
    <source>
        <dbReference type="Google" id="ProtNLM"/>
    </source>
</evidence>
<feature type="transmembrane region" description="Helical" evidence="7">
    <location>
        <begin position="523"/>
        <end position="541"/>
    </location>
</feature>